<comment type="caution">
    <text evidence="1">The sequence shown here is derived from an EMBL/GenBank/DDBJ whole genome shotgun (WGS) entry which is preliminary data.</text>
</comment>
<dbReference type="EMBL" id="JAOAOG010000133">
    <property type="protein sequence ID" value="KAJ6246439.1"/>
    <property type="molecule type" value="Genomic_DNA"/>
</dbReference>
<dbReference type="Proteomes" id="UP001150062">
    <property type="component" value="Unassembled WGS sequence"/>
</dbReference>
<name>A0ABQ8YPA7_9EUKA</name>
<sequence length="619" mass="72884">MEDFLIFHEIKADTQKKTKLLSLSEICSQTVANEINDSEDLDGYIKNLKEYPSTCQELILKKVHLHILRSFFKDESYSYLLQNKNELETRCLHNSEIHYRKLFAEESTSPELDDHHLLLINPYNSGDFETEKEFEYKEWDEGEKEIPKILQLENYFYRKAPKDGCAIVPKYLDFKRRWKHFTHGVFSEFDWNNVLAAGGGVLAPLLPFYENENQPNDQTEYQQFHNYTFRNKLNFYQRQQEKFKSDFFNSDIDLFIYGLSEEEATKKAVSLIRSIMTHHPLSEKIDIIKTKYVISLTTPEQFPTRKIQVILRLYRSPAEILLGFDVDSCAVGYDGQDVWISERARRAITKQYNLIDLSRRSPSYEYRLLKYARRGFCVAVPNMKKELINPDIYTCLFSELKGLAKLLLFEKLPTKLARLEHLKKISGERSDGLVVVVDQKKEETKENVKFVPNINLGRKQRRYYGYNNNNNNVLHVPVDFVAEYATSNSGYSWYEPVDLIWDNLDNSIWEILNRKSCLSGKILIWDVNNSKSARSFQYTKGKYLNSVLRGIAKQKPRLTNYNYRYRLNSFINSQSSENETPIQLEWITENPGRQELMSGSFQQQDIDDDEWLTSAYQEY</sequence>
<protein>
    <submittedName>
        <fullName evidence="1">Reductase</fullName>
    </submittedName>
</protein>
<gene>
    <name evidence="1" type="ORF">M0813_19105</name>
</gene>
<reference evidence="1" key="1">
    <citation type="submission" date="2022-08" db="EMBL/GenBank/DDBJ databases">
        <title>Novel sulfate-reducing endosymbionts in the free-living metamonad Anaeramoeba.</title>
        <authorList>
            <person name="Jerlstrom-Hultqvist J."/>
            <person name="Cepicka I."/>
            <person name="Gallot-Lavallee L."/>
            <person name="Salas-Leiva D."/>
            <person name="Curtis B.A."/>
            <person name="Zahonova K."/>
            <person name="Pipaliya S."/>
            <person name="Dacks J."/>
            <person name="Roger A.J."/>
        </authorList>
    </citation>
    <scope>NUCLEOTIDE SEQUENCE</scope>
    <source>
        <strain evidence="1">Schooner1</strain>
    </source>
</reference>
<dbReference type="PANTHER" id="PTHR43558">
    <property type="entry name" value="REDUCTASE, PUTATIVE (AFU_ORTHOLOGUE AFUA_3G10540)-RELATED"/>
    <property type="match status" value="1"/>
</dbReference>
<evidence type="ECO:0000313" key="2">
    <source>
        <dbReference type="Proteomes" id="UP001150062"/>
    </source>
</evidence>
<accession>A0ABQ8YPA7</accession>
<evidence type="ECO:0000313" key="1">
    <source>
        <dbReference type="EMBL" id="KAJ6246439.1"/>
    </source>
</evidence>
<dbReference type="PANTHER" id="PTHR43558:SF6">
    <property type="entry name" value="REDUCTASE, PUTATIVE (AFU_ORTHOLOGUE AFUA_3G10540)-RELATED"/>
    <property type="match status" value="1"/>
</dbReference>
<keyword evidence="2" id="KW-1185">Reference proteome</keyword>
<organism evidence="1 2">
    <name type="scientific">Anaeramoeba flamelloides</name>
    <dbReference type="NCBI Taxonomy" id="1746091"/>
    <lineage>
        <taxon>Eukaryota</taxon>
        <taxon>Metamonada</taxon>
        <taxon>Anaeramoebidae</taxon>
        <taxon>Anaeramoeba</taxon>
    </lineage>
</organism>
<proteinExistence type="predicted"/>
<dbReference type="InterPro" id="IPR053354">
    <property type="entry name" value="MGDG_epimerase"/>
</dbReference>